<accession>A0A6J5KLW0</accession>
<evidence type="ECO:0000256" key="1">
    <source>
        <dbReference type="SAM" id="MobiDB-lite"/>
    </source>
</evidence>
<organism evidence="2">
    <name type="scientific">uncultured Caudovirales phage</name>
    <dbReference type="NCBI Taxonomy" id="2100421"/>
    <lineage>
        <taxon>Viruses</taxon>
        <taxon>Duplodnaviria</taxon>
        <taxon>Heunggongvirae</taxon>
        <taxon>Uroviricota</taxon>
        <taxon>Caudoviricetes</taxon>
        <taxon>Peduoviridae</taxon>
        <taxon>Maltschvirus</taxon>
        <taxon>Maltschvirus maltsch</taxon>
    </lineage>
</organism>
<name>A0A6J5KLW0_9CAUD</name>
<sequence>MTDWHTTRHGNTGRTGQKGAAHHKAKFTDADVLAIRARYVERSRVHGTRAIANDYGVCKTTIVRIVRSFGWTHLEEGKA</sequence>
<protein>
    <submittedName>
        <fullName evidence="2">Uncharacterized protein</fullName>
    </submittedName>
</protein>
<evidence type="ECO:0000313" key="2">
    <source>
        <dbReference type="EMBL" id="CAB4122283.1"/>
    </source>
</evidence>
<dbReference type="EMBL" id="LR796164">
    <property type="protein sequence ID" value="CAB4122283.1"/>
    <property type="molecule type" value="Genomic_DNA"/>
</dbReference>
<reference evidence="2" key="1">
    <citation type="submission" date="2020-04" db="EMBL/GenBank/DDBJ databases">
        <authorList>
            <person name="Chiriac C."/>
            <person name="Salcher M."/>
            <person name="Ghai R."/>
            <person name="Kavagutti S V."/>
        </authorList>
    </citation>
    <scope>NUCLEOTIDE SEQUENCE</scope>
</reference>
<gene>
    <name evidence="2" type="ORF">UFOVP36_17</name>
</gene>
<feature type="region of interest" description="Disordered" evidence="1">
    <location>
        <begin position="1"/>
        <end position="24"/>
    </location>
</feature>
<proteinExistence type="predicted"/>